<feature type="region of interest" description="Disordered" evidence="1">
    <location>
        <begin position="1"/>
        <end position="41"/>
    </location>
</feature>
<evidence type="ECO:0000256" key="1">
    <source>
        <dbReference type="SAM" id="MobiDB-lite"/>
    </source>
</evidence>
<evidence type="ECO:0000313" key="4">
    <source>
        <dbReference type="Proteomes" id="UP000613580"/>
    </source>
</evidence>
<organism evidence="3 4">
    <name type="scientific">Mycena chlorophos</name>
    <name type="common">Agaric fungus</name>
    <name type="synonym">Agaricus chlorophos</name>
    <dbReference type="NCBI Taxonomy" id="658473"/>
    <lineage>
        <taxon>Eukaryota</taxon>
        <taxon>Fungi</taxon>
        <taxon>Dikarya</taxon>
        <taxon>Basidiomycota</taxon>
        <taxon>Agaricomycotina</taxon>
        <taxon>Agaricomycetes</taxon>
        <taxon>Agaricomycetidae</taxon>
        <taxon>Agaricales</taxon>
        <taxon>Marasmiineae</taxon>
        <taxon>Mycenaceae</taxon>
        <taxon>Mycena</taxon>
    </lineage>
</organism>
<feature type="compositionally biased region" description="Low complexity" evidence="1">
    <location>
        <begin position="140"/>
        <end position="155"/>
    </location>
</feature>
<feature type="compositionally biased region" description="Polar residues" evidence="1">
    <location>
        <begin position="188"/>
        <end position="207"/>
    </location>
</feature>
<feature type="compositionally biased region" description="Low complexity" evidence="1">
    <location>
        <begin position="436"/>
        <end position="454"/>
    </location>
</feature>
<dbReference type="AlphaFoldDB" id="A0A8H6S599"/>
<evidence type="ECO:0000259" key="2">
    <source>
        <dbReference type="Pfam" id="PF13638"/>
    </source>
</evidence>
<keyword evidence="4" id="KW-1185">Reference proteome</keyword>
<feature type="region of interest" description="Disordered" evidence="1">
    <location>
        <begin position="436"/>
        <end position="481"/>
    </location>
</feature>
<proteinExistence type="predicted"/>
<evidence type="ECO:0000313" key="3">
    <source>
        <dbReference type="EMBL" id="KAF7293149.1"/>
    </source>
</evidence>
<dbReference type="Pfam" id="PF13638">
    <property type="entry name" value="PIN_4"/>
    <property type="match status" value="1"/>
</dbReference>
<feature type="compositionally biased region" description="Low complexity" evidence="1">
    <location>
        <begin position="1"/>
        <end position="14"/>
    </location>
</feature>
<gene>
    <name evidence="3" type="ORF">HMN09_01192900</name>
</gene>
<feature type="domain" description="PIN" evidence="2">
    <location>
        <begin position="262"/>
        <end position="343"/>
    </location>
</feature>
<name>A0A8H6S599_MYCCL</name>
<accession>A0A8H6S599</accession>
<dbReference type="OrthoDB" id="69928at2759"/>
<dbReference type="Proteomes" id="UP000613580">
    <property type="component" value="Unassembled WGS sequence"/>
</dbReference>
<comment type="caution">
    <text evidence="3">The sequence shown here is derived from an EMBL/GenBank/DDBJ whole genome shotgun (WGS) entry which is preliminary data.</text>
</comment>
<feature type="region of interest" description="Disordered" evidence="1">
    <location>
        <begin position="185"/>
        <end position="236"/>
    </location>
</feature>
<dbReference type="InterPro" id="IPR002716">
    <property type="entry name" value="PIN_dom"/>
</dbReference>
<reference evidence="3" key="1">
    <citation type="submission" date="2020-05" db="EMBL/GenBank/DDBJ databases">
        <title>Mycena genomes resolve the evolution of fungal bioluminescence.</title>
        <authorList>
            <person name="Tsai I.J."/>
        </authorList>
    </citation>
    <scope>NUCLEOTIDE SEQUENCE</scope>
    <source>
        <strain evidence="3">110903Hualien_Pintung</strain>
    </source>
</reference>
<sequence>MVSPSTSTATSVASIPEEYDATPSTGNIPIPPSPDPSGPGFMQEIDGWIENIGRLVHALEEQHQQRHKWNGFWVCAFSTTKTDIAGMRPTSDKVLFAGKRSTKCGAEGARWRCDAVPPLSECAVTTHKLAAALLSISINSSSRGTTPRPHTHTTSKQPTTRMAMADKKAMSRALGAAFLNHQVEQLEKQSAASQNWRSSSPKQQRGGQQMAFPASKGGSPRKKNAAGVLTMPNPKTTNMAPAVARLSLEDEAAAKEKDADVVVVDSSVLVHALHQVKRWCREGREEIVIVPLEALNTLDLLKKGTSPIAQRARAASRILEAQVGSNPRIRVQQDAAFVPWDAITFPATTDNTPEPEAESAQEWVRRTICCARWEIDEAVKDAKTVRLAILAPDANAPIIATADAAVSKHESRAAGALVSRWAAKAGVDILPVSPSVPNVNGNNNQATANNNGVTGRPRSGTNTKRRPNSGGVANGNKNGGGGLVERPAAALALEGIVGTGGGPGVIRVLARGERLDSGP</sequence>
<dbReference type="Gene3D" id="3.40.50.1010">
    <property type="entry name" value="5'-nuclease"/>
    <property type="match status" value="1"/>
</dbReference>
<dbReference type="EMBL" id="JACAZE010000021">
    <property type="protein sequence ID" value="KAF7293149.1"/>
    <property type="molecule type" value="Genomic_DNA"/>
</dbReference>
<feature type="region of interest" description="Disordered" evidence="1">
    <location>
        <begin position="140"/>
        <end position="161"/>
    </location>
</feature>
<protein>
    <submittedName>
        <fullName evidence="3">PINc domain-containing protein</fullName>
    </submittedName>
</protein>